<dbReference type="RefSeq" id="WP_149940612.1">
    <property type="nucleotide sequence ID" value="NZ_JAHOGS010000016.1"/>
</dbReference>
<feature type="region of interest" description="Disordered" evidence="1">
    <location>
        <begin position="292"/>
        <end position="314"/>
    </location>
</feature>
<dbReference type="EMBL" id="VVZB01000001">
    <property type="protein sequence ID" value="KAA5386491.1"/>
    <property type="molecule type" value="Genomic_DNA"/>
</dbReference>
<comment type="caution">
    <text evidence="3">The sequence shown here is derived from an EMBL/GenBank/DDBJ whole genome shotgun (WGS) entry which is preliminary data.</text>
</comment>
<dbReference type="GO" id="GO:0016817">
    <property type="term" value="F:hydrolase activity, acting on acid anhydrides"/>
    <property type="evidence" value="ECO:0007669"/>
    <property type="project" value="InterPro"/>
</dbReference>
<feature type="domain" description="Primase C-terminal 2" evidence="2">
    <location>
        <begin position="50"/>
        <end position="124"/>
    </location>
</feature>
<evidence type="ECO:0000259" key="2">
    <source>
        <dbReference type="Pfam" id="PF08707"/>
    </source>
</evidence>
<feature type="region of interest" description="Disordered" evidence="1">
    <location>
        <begin position="1"/>
        <end position="40"/>
    </location>
</feature>
<gene>
    <name evidence="3" type="ORF">F2Y61_01305</name>
</gene>
<name>A0A5M5ZYT0_9BACT</name>
<organism evidence="3 4">
    <name type="scientific">Phocaeicola dorei</name>
    <dbReference type="NCBI Taxonomy" id="357276"/>
    <lineage>
        <taxon>Bacteria</taxon>
        <taxon>Pseudomonadati</taxon>
        <taxon>Bacteroidota</taxon>
        <taxon>Bacteroidia</taxon>
        <taxon>Bacteroidales</taxon>
        <taxon>Bacteroidaceae</taxon>
        <taxon>Phocaeicola</taxon>
    </lineage>
</organism>
<feature type="compositionally biased region" description="Polar residues" evidence="1">
    <location>
        <begin position="158"/>
        <end position="169"/>
    </location>
</feature>
<feature type="compositionally biased region" description="Polar residues" evidence="1">
    <location>
        <begin position="19"/>
        <end position="36"/>
    </location>
</feature>
<feature type="region of interest" description="Disordered" evidence="1">
    <location>
        <begin position="155"/>
        <end position="176"/>
    </location>
</feature>
<dbReference type="Proteomes" id="UP000347681">
    <property type="component" value="Unassembled WGS sequence"/>
</dbReference>
<evidence type="ECO:0000313" key="4">
    <source>
        <dbReference type="Proteomes" id="UP000347681"/>
    </source>
</evidence>
<dbReference type="InterPro" id="IPR014819">
    <property type="entry name" value="PriCT_2"/>
</dbReference>
<accession>A0A5M5ZYT0</accession>
<reference evidence="3 4" key="1">
    <citation type="journal article" date="2019" name="Nat. Med.">
        <title>A library of human gut bacterial isolates paired with longitudinal multiomics data enables mechanistic microbiome research.</title>
        <authorList>
            <person name="Poyet M."/>
            <person name="Groussin M."/>
            <person name="Gibbons S.M."/>
            <person name="Avila-Pacheco J."/>
            <person name="Jiang X."/>
            <person name="Kearney S.M."/>
            <person name="Perrotta A.R."/>
            <person name="Berdy B."/>
            <person name="Zhao S."/>
            <person name="Lieberman T.D."/>
            <person name="Swanson P.K."/>
            <person name="Smith M."/>
            <person name="Roesemann S."/>
            <person name="Alexander J.E."/>
            <person name="Rich S.A."/>
            <person name="Livny J."/>
            <person name="Vlamakis H."/>
            <person name="Clish C."/>
            <person name="Bullock K."/>
            <person name="Deik A."/>
            <person name="Scott J."/>
            <person name="Pierce K.A."/>
            <person name="Xavier R.J."/>
            <person name="Alm E.J."/>
        </authorList>
    </citation>
    <scope>NUCLEOTIDE SEQUENCE [LARGE SCALE GENOMIC DNA]</scope>
    <source>
        <strain evidence="3 4">BIOML-A5</strain>
    </source>
</reference>
<evidence type="ECO:0000313" key="3">
    <source>
        <dbReference type="EMBL" id="KAA5386491.1"/>
    </source>
</evidence>
<dbReference type="InterPro" id="IPR025048">
    <property type="entry name" value="DUF3987"/>
</dbReference>
<proteinExistence type="predicted"/>
<protein>
    <submittedName>
        <fullName evidence="3">DUF3987 domain-containing protein</fullName>
    </submittedName>
</protein>
<dbReference type="Pfam" id="PF13148">
    <property type="entry name" value="DUF3987"/>
    <property type="match status" value="1"/>
</dbReference>
<sequence>MKTFLPQEWENVRSDETKPSVNKAQDINTQTSSSNNNDEDTRLKVERVVNLIEQSKVDITIGYDAWLKIGFALSDEFQETGREFFHCVSRQNGKYDQRETDKQYDKCLSAKGSGVTIATFFQLAKDAGIDISASKIQSIENGSLDFWNFGSSKKRNEGSGNADGTTSEIQKSKNPKFQSGVVGSKWILDEAELPHFPIEIYDSLPSFLKEVLSNCISDDDRDMMLMGALACLSATLNNVVGEYDNDDWAPMIYFFVMADAGMGKGSLKYCRQLVAPIHNELREISERQIKEYKASKKESKQGDDTSSFEEEPHRRTLFIPTNSSVAAVIQQLDDNGGIGLIFDTECDTLSAALKSEYGDYSTIIRKGFHHEPIDLNRRKDDEYRVIENPMLAVCLSGTPGQLYTLTPQAEDGTFSRITCYHIPFKMEFRNVLVERTSYEQGKDVSLRDRFYQLGIKYKLMREAFFRGGNYRIVIPQQFCDEFNAHYKLMNQETVEDISHDMQSVVRRLAFTIFRIMMLFTSIRFMCEQPNPSAFTPKNDGRIVLRCTREDFVNAMAIGDVLIYHTVYCYAHFPRSRVATSIDGKILSKKDRMNILYDTLPETFDKSQYVAASTKLGYSPSTTSKWINSYILEGRLGRKGQNDYCKVATYSLCSSGVG</sequence>
<feature type="compositionally biased region" description="Basic and acidic residues" evidence="1">
    <location>
        <begin position="292"/>
        <end position="303"/>
    </location>
</feature>
<dbReference type="Pfam" id="PF08707">
    <property type="entry name" value="PriCT_2"/>
    <property type="match status" value="1"/>
</dbReference>
<evidence type="ECO:0000256" key="1">
    <source>
        <dbReference type="SAM" id="MobiDB-lite"/>
    </source>
</evidence>
<dbReference type="AlphaFoldDB" id="A0A5M5ZYT0"/>